<dbReference type="HOGENOM" id="CLU_2895950_0_0_9"/>
<dbReference type="Proteomes" id="UP000004756">
    <property type="component" value="Unassembled WGS sequence"/>
</dbReference>
<comment type="caution">
    <text evidence="2">The sequence shown here is derived from an EMBL/GenBank/DDBJ whole genome shotgun (WGS) entry which is preliminary data.</text>
</comment>
<organism evidence="2 3">
    <name type="scientific">[Clostridium] asparagiforme DSM 15981</name>
    <dbReference type="NCBI Taxonomy" id="518636"/>
    <lineage>
        <taxon>Bacteria</taxon>
        <taxon>Bacillati</taxon>
        <taxon>Bacillota</taxon>
        <taxon>Clostridia</taxon>
        <taxon>Lachnospirales</taxon>
        <taxon>Lachnospiraceae</taxon>
        <taxon>Enterocloster</taxon>
    </lineage>
</organism>
<feature type="region of interest" description="Disordered" evidence="1">
    <location>
        <begin position="22"/>
        <end position="62"/>
    </location>
</feature>
<name>C0D6F9_9FIRM</name>
<reference evidence="2 3" key="1">
    <citation type="submission" date="2009-01" db="EMBL/GenBank/DDBJ databases">
        <authorList>
            <person name="Fulton L."/>
            <person name="Clifton S."/>
            <person name="Fulton B."/>
            <person name="Xu J."/>
            <person name="Minx P."/>
            <person name="Pepin K.H."/>
            <person name="Johnson M."/>
            <person name="Bhonagiri V."/>
            <person name="Nash W.E."/>
            <person name="Mardis E.R."/>
            <person name="Wilson R.K."/>
        </authorList>
    </citation>
    <scope>NUCLEOTIDE SEQUENCE [LARGE SCALE GENOMIC DNA]</scope>
    <source>
        <strain evidence="2 3">DSM 15981</strain>
    </source>
</reference>
<proteinExistence type="predicted"/>
<keyword evidence="3" id="KW-1185">Reference proteome</keyword>
<reference evidence="2 3" key="2">
    <citation type="submission" date="2009-02" db="EMBL/GenBank/DDBJ databases">
        <title>Draft genome sequence of Clostridium asparagiforme (DSM 15981).</title>
        <authorList>
            <person name="Sudarsanam P."/>
            <person name="Ley R."/>
            <person name="Guruge J."/>
            <person name="Turnbaugh P.J."/>
            <person name="Mahowald M."/>
            <person name="Liep D."/>
            <person name="Gordon J."/>
        </authorList>
    </citation>
    <scope>NUCLEOTIDE SEQUENCE [LARGE SCALE GENOMIC DNA]</scope>
    <source>
        <strain evidence="2 3">DSM 15981</strain>
    </source>
</reference>
<dbReference type="AlphaFoldDB" id="C0D6F9"/>
<gene>
    <name evidence="2" type="ORF">CLOSTASPAR_04856</name>
</gene>
<evidence type="ECO:0000313" key="3">
    <source>
        <dbReference type="Proteomes" id="UP000004756"/>
    </source>
</evidence>
<evidence type="ECO:0000256" key="1">
    <source>
        <dbReference type="SAM" id="MobiDB-lite"/>
    </source>
</evidence>
<sequence>MEKGWTISWNCMGNRRRGTAGVWGIGSGSRPRQGLGPIGPQMVRRRPGADGPTGAYWGGSVG</sequence>
<accession>C0D6F9</accession>
<protein>
    <submittedName>
        <fullName evidence="2">Uncharacterized protein</fullName>
    </submittedName>
</protein>
<dbReference type="EMBL" id="ACCJ01000403">
    <property type="protein sequence ID" value="EEG53075.1"/>
    <property type="molecule type" value="Genomic_DNA"/>
</dbReference>
<evidence type="ECO:0000313" key="2">
    <source>
        <dbReference type="EMBL" id="EEG53075.1"/>
    </source>
</evidence>